<dbReference type="PANTHER" id="PTHR22550">
    <property type="entry name" value="SPORE GERMINATION PROTEIN"/>
    <property type="match status" value="1"/>
</dbReference>
<protein>
    <submittedName>
        <fullName evidence="7">Spore germination protein</fullName>
    </submittedName>
</protein>
<evidence type="ECO:0000256" key="2">
    <source>
        <dbReference type="ARBA" id="ARBA00005278"/>
    </source>
</evidence>
<dbReference type="Proteomes" id="UP000290649">
    <property type="component" value="Unassembled WGS sequence"/>
</dbReference>
<evidence type="ECO:0000313" key="7">
    <source>
        <dbReference type="EMBL" id="RXI99838.1"/>
    </source>
</evidence>
<comment type="caution">
    <text evidence="7">The sequence shown here is derived from an EMBL/GenBank/DDBJ whole genome shotgun (WGS) entry which is preliminary data.</text>
</comment>
<proteinExistence type="inferred from homology"/>
<sequence>MIKKMMKKFLSTKNSPFQNEPEQKVFHQQFNGDLQIIEQKLKQAFGNTADLIIENIQFGQKQGLLVYLNTLTDWQVISSKILLPLTEAANQQEQVFTESDWVDFGQETFSGAEHTFIKEEQKIIDDIINGQAVILIEGFISVLSIKVLSFENRGIEEPTTQTIVRGPKEGFIENIQVNLSLIRKKIKNPALRFEAFTVGSETSTSVYLAYMDGIINKKILQEIRKRLNDIQTNAIFDSGMLEEYLVDKTFTPFPLLYNTERPDTIASHLITGKFAIIVDGSPFVLTAPTTFSDFLSVSEDYYQPFLMGSFIRMIRYLSFLIALLLPSFYVAVITFHHEMIPTQLLISIITQREGIPFPAVIEALLMEITFEVLREAGIRMPRAVGGTISIVGGLVIGQAAVEAGIVSNIMVIVVALTAISSFVAPVYSFAVSTRILRFGYIILASILGLYGVFLGMIFLVAHLTSLRSFSVPYLSPIAPFKLQDHGDIFVRVPAWASKKRPSYLQTEKPSKQPDYNTPTPPKKRGGAS</sequence>
<feature type="transmembrane region" description="Helical" evidence="6">
    <location>
        <begin position="380"/>
        <end position="399"/>
    </location>
</feature>
<feature type="transmembrane region" description="Helical" evidence="6">
    <location>
        <begin position="316"/>
        <end position="335"/>
    </location>
</feature>
<gene>
    <name evidence="7" type="ORF">DS745_13220</name>
</gene>
<dbReference type="AlphaFoldDB" id="A0A4Q0VS67"/>
<keyword evidence="3 4" id="KW-0472">Membrane</keyword>
<evidence type="ECO:0000256" key="3">
    <source>
        <dbReference type="ARBA" id="ARBA00023136"/>
    </source>
</evidence>
<accession>A0A4Q0VS67</accession>
<evidence type="ECO:0000256" key="1">
    <source>
        <dbReference type="ARBA" id="ARBA00004141"/>
    </source>
</evidence>
<evidence type="ECO:0000256" key="6">
    <source>
        <dbReference type="SAM" id="Phobius"/>
    </source>
</evidence>
<feature type="transmembrane region" description="Helical" evidence="6">
    <location>
        <begin position="405"/>
        <end position="426"/>
    </location>
</feature>
<dbReference type="InterPro" id="IPR004995">
    <property type="entry name" value="Spore_Ger"/>
</dbReference>
<keyword evidence="6" id="KW-1133">Transmembrane helix</keyword>
<dbReference type="GO" id="GO:0009847">
    <property type="term" value="P:spore germination"/>
    <property type="evidence" value="ECO:0007669"/>
    <property type="project" value="UniProtKB-UniRule"/>
</dbReference>
<dbReference type="Pfam" id="PF03323">
    <property type="entry name" value="GerA"/>
    <property type="match status" value="1"/>
</dbReference>
<feature type="compositionally biased region" description="Polar residues" evidence="5">
    <location>
        <begin position="503"/>
        <end position="517"/>
    </location>
</feature>
<comment type="subcellular location">
    <subcellularLocation>
        <location evidence="4">Cell membrane</location>
    </subcellularLocation>
    <subcellularLocation>
        <location evidence="1">Membrane</location>
        <topology evidence="1">Multi-pass membrane protein</topology>
    </subcellularLocation>
</comment>
<feature type="region of interest" description="Disordered" evidence="5">
    <location>
        <begin position="498"/>
        <end position="528"/>
    </location>
</feature>
<dbReference type="PANTHER" id="PTHR22550:SF5">
    <property type="entry name" value="LEUCINE ZIPPER PROTEIN 4"/>
    <property type="match status" value="1"/>
</dbReference>
<dbReference type="RefSeq" id="WP_129078694.1">
    <property type="nucleotide sequence ID" value="NZ_QOUX01000042.1"/>
</dbReference>
<dbReference type="OrthoDB" id="9772630at2"/>
<name>A0A4Q0VS67_9BACI</name>
<dbReference type="GO" id="GO:0005886">
    <property type="term" value="C:plasma membrane"/>
    <property type="evidence" value="ECO:0007669"/>
    <property type="project" value="UniProtKB-SubCell"/>
</dbReference>
<comment type="similarity">
    <text evidence="2 4">Belongs to the GerABKA family.</text>
</comment>
<feature type="transmembrane region" description="Helical" evidence="6">
    <location>
        <begin position="438"/>
        <end position="461"/>
    </location>
</feature>
<keyword evidence="6" id="KW-0812">Transmembrane</keyword>
<evidence type="ECO:0000256" key="4">
    <source>
        <dbReference type="PIRNR" id="PIRNR005690"/>
    </source>
</evidence>
<organism evidence="7 8">
    <name type="scientific">Anaerobacillus alkaliphilus</name>
    <dbReference type="NCBI Taxonomy" id="1548597"/>
    <lineage>
        <taxon>Bacteria</taxon>
        <taxon>Bacillati</taxon>
        <taxon>Bacillota</taxon>
        <taxon>Bacilli</taxon>
        <taxon>Bacillales</taxon>
        <taxon>Bacillaceae</taxon>
        <taxon>Anaerobacillus</taxon>
    </lineage>
</organism>
<dbReference type="EMBL" id="QOUX01000042">
    <property type="protein sequence ID" value="RXI99838.1"/>
    <property type="molecule type" value="Genomic_DNA"/>
</dbReference>
<evidence type="ECO:0000256" key="5">
    <source>
        <dbReference type="SAM" id="MobiDB-lite"/>
    </source>
</evidence>
<reference evidence="7 8" key="1">
    <citation type="journal article" date="2019" name="Int. J. Syst. Evol. Microbiol.">
        <title>Anaerobacillus alkaliphilus sp. nov., a novel alkaliphilic and moderately halophilic bacterium.</title>
        <authorList>
            <person name="Borsodi A.K."/>
            <person name="Aszalos J.M."/>
            <person name="Bihari P."/>
            <person name="Nagy I."/>
            <person name="Schumann P."/>
            <person name="Sproer C."/>
            <person name="Kovacs A.L."/>
            <person name="Boka K."/>
            <person name="Dobosy P."/>
            <person name="Ovari M."/>
            <person name="Szili-Kovacs T."/>
            <person name="Toth E."/>
        </authorList>
    </citation>
    <scope>NUCLEOTIDE SEQUENCE [LARGE SCALE GENOMIC DNA]</scope>
    <source>
        <strain evidence="7 8">B16-10</strain>
    </source>
</reference>
<dbReference type="InterPro" id="IPR050768">
    <property type="entry name" value="UPF0353/GerABKA_families"/>
</dbReference>
<dbReference type="PIRSF" id="PIRSF005690">
    <property type="entry name" value="GerBA"/>
    <property type="match status" value="1"/>
</dbReference>
<keyword evidence="8" id="KW-1185">Reference proteome</keyword>
<evidence type="ECO:0000313" key="8">
    <source>
        <dbReference type="Proteomes" id="UP000290649"/>
    </source>
</evidence>